<proteinExistence type="inferred from homology"/>
<dbReference type="CDD" id="cd12797">
    <property type="entry name" value="M23_peptidase"/>
    <property type="match status" value="1"/>
</dbReference>
<dbReference type="AlphaFoldDB" id="A0A7C9QT74"/>
<feature type="domain" description="LysM" evidence="4">
    <location>
        <begin position="95"/>
        <end position="139"/>
    </location>
</feature>
<dbReference type="GO" id="GO:0004222">
    <property type="term" value="F:metalloendopeptidase activity"/>
    <property type="evidence" value="ECO:0007669"/>
    <property type="project" value="TreeGrafter"/>
</dbReference>
<dbReference type="Pfam" id="PF01476">
    <property type="entry name" value="LysM"/>
    <property type="match status" value="2"/>
</dbReference>
<reference evidence="5 6" key="1">
    <citation type="submission" date="2020-02" db="EMBL/GenBank/DDBJ databases">
        <authorList>
            <person name="Dziuba M."/>
            <person name="Kuznetsov B."/>
            <person name="Mardanov A."/>
            <person name="Ravin N."/>
            <person name="Grouzdev D."/>
        </authorList>
    </citation>
    <scope>NUCLEOTIDE SEQUENCE [LARGE SCALE GENOMIC DNA]</scope>
    <source>
        <strain evidence="5 6">SpK</strain>
    </source>
</reference>
<organism evidence="5 6">
    <name type="scientific">Magnetospirillum aberrantis SpK</name>
    <dbReference type="NCBI Taxonomy" id="908842"/>
    <lineage>
        <taxon>Bacteria</taxon>
        <taxon>Pseudomonadati</taxon>
        <taxon>Pseudomonadota</taxon>
        <taxon>Alphaproteobacteria</taxon>
        <taxon>Rhodospirillales</taxon>
        <taxon>Rhodospirillaceae</taxon>
        <taxon>Magnetospirillum</taxon>
    </lineage>
</organism>
<dbReference type="InterPro" id="IPR036779">
    <property type="entry name" value="LysM_dom_sf"/>
</dbReference>
<dbReference type="PANTHER" id="PTHR21666">
    <property type="entry name" value="PEPTIDASE-RELATED"/>
    <property type="match status" value="1"/>
</dbReference>
<dbReference type="InterPro" id="IPR050570">
    <property type="entry name" value="Cell_wall_metabolism_enzyme"/>
</dbReference>
<dbReference type="InterPro" id="IPR018392">
    <property type="entry name" value="LysM"/>
</dbReference>
<feature type="region of interest" description="Disordered" evidence="2">
    <location>
        <begin position="159"/>
        <end position="230"/>
    </location>
</feature>
<evidence type="ECO:0000256" key="1">
    <source>
        <dbReference type="ARBA" id="ARBA00038420"/>
    </source>
</evidence>
<dbReference type="InterPro" id="IPR011055">
    <property type="entry name" value="Dup_hybrid_motif"/>
</dbReference>
<feature type="domain" description="LysM" evidence="4">
    <location>
        <begin position="46"/>
        <end position="90"/>
    </location>
</feature>
<comment type="similarity">
    <text evidence="1">Belongs to the E.coli NlpD/Haemophilus LppB family.</text>
</comment>
<dbReference type="SUPFAM" id="SSF51261">
    <property type="entry name" value="Duplicated hybrid motif"/>
    <property type="match status" value="1"/>
</dbReference>
<evidence type="ECO:0000256" key="2">
    <source>
        <dbReference type="SAM" id="MobiDB-lite"/>
    </source>
</evidence>
<evidence type="ECO:0000313" key="6">
    <source>
        <dbReference type="Proteomes" id="UP000480684"/>
    </source>
</evidence>
<evidence type="ECO:0000313" key="5">
    <source>
        <dbReference type="EMBL" id="NFV79944.1"/>
    </source>
</evidence>
<keyword evidence="6" id="KW-1185">Reference proteome</keyword>
<feature type="chain" id="PRO_5028860007" evidence="3">
    <location>
        <begin position="25"/>
        <end position="366"/>
    </location>
</feature>
<gene>
    <name evidence="5" type="ORF">G4223_07460</name>
</gene>
<evidence type="ECO:0000256" key="3">
    <source>
        <dbReference type="SAM" id="SignalP"/>
    </source>
</evidence>
<dbReference type="PROSITE" id="PS51782">
    <property type="entry name" value="LYSM"/>
    <property type="match status" value="2"/>
</dbReference>
<dbReference type="CDD" id="cd00118">
    <property type="entry name" value="LysM"/>
    <property type="match status" value="2"/>
</dbReference>
<comment type="caution">
    <text evidence="5">The sequence shown here is derived from an EMBL/GenBank/DDBJ whole genome shotgun (WGS) entry which is preliminary data.</text>
</comment>
<feature type="signal peptide" evidence="3">
    <location>
        <begin position="1"/>
        <end position="24"/>
    </location>
</feature>
<dbReference type="InterPro" id="IPR016047">
    <property type="entry name" value="M23ase_b-sheet_dom"/>
</dbReference>
<sequence>MSAFLPHIVRRLTLVALVPLVVTACDPNMRGGSPVVRGRPPAGCAGSVTVYSGDTVYSIARRCNVSVRELIEANRIRAPYVIYPGQALRVPGGSGEYVVRRGDTLLVLARRLGVDFQTLARTNGKTPPYTIYVGETLRVPGAYNGGAVAGRDSNGGTLVIASPNASGSHAPSRGSTTIMSRLPDSGSSGKNAQSAPPPSGPSTPSGTQTRTSQQASLPPPPPPPMAGKGFVWPVRGEMLAEFGPMAKGQHNDGVNIAAPRGTPVLAAENGVVAYVGNELKGFGNLLLIKHADGWMTAYAHNDHLLVGKGDQVRRGQQIATVGASGNVTQPQLHFELRRGTQAVNPFDYIKADMVSRLLSSTGLDQG</sequence>
<evidence type="ECO:0000259" key="4">
    <source>
        <dbReference type="PROSITE" id="PS51782"/>
    </source>
</evidence>
<keyword evidence="3" id="KW-0732">Signal</keyword>
<dbReference type="PANTHER" id="PTHR21666:SF263">
    <property type="entry name" value="MUREIN HYDROLASE ACTIVATOR NLPD"/>
    <property type="match status" value="1"/>
</dbReference>
<dbReference type="Gene3D" id="2.70.70.10">
    <property type="entry name" value="Glucose Permease (Domain IIA)"/>
    <property type="match status" value="1"/>
</dbReference>
<accession>A0A7C9QT74</accession>
<dbReference type="EMBL" id="JAAIYP010000034">
    <property type="protein sequence ID" value="NFV79944.1"/>
    <property type="molecule type" value="Genomic_DNA"/>
</dbReference>
<feature type="compositionally biased region" description="Low complexity" evidence="2">
    <location>
        <begin position="202"/>
        <end position="214"/>
    </location>
</feature>
<dbReference type="Gene3D" id="3.10.350.10">
    <property type="entry name" value="LysM domain"/>
    <property type="match status" value="2"/>
</dbReference>
<dbReference type="RefSeq" id="WP_163677204.1">
    <property type="nucleotide sequence ID" value="NZ_JAAIYP010000034.1"/>
</dbReference>
<name>A0A7C9QT74_9PROT</name>
<dbReference type="SUPFAM" id="SSF54106">
    <property type="entry name" value="LysM domain"/>
    <property type="match status" value="2"/>
</dbReference>
<dbReference type="Pfam" id="PF01551">
    <property type="entry name" value="Peptidase_M23"/>
    <property type="match status" value="1"/>
</dbReference>
<protein>
    <submittedName>
        <fullName evidence="5">Peptidoglycan DD-metalloendopeptidase family protein</fullName>
    </submittedName>
</protein>
<dbReference type="SMART" id="SM00257">
    <property type="entry name" value="LysM"/>
    <property type="match status" value="2"/>
</dbReference>
<dbReference type="Proteomes" id="UP000480684">
    <property type="component" value="Unassembled WGS sequence"/>
</dbReference>
<feature type="compositionally biased region" description="Polar residues" evidence="2">
    <location>
        <begin position="163"/>
        <end position="191"/>
    </location>
</feature>